<dbReference type="Gene3D" id="1.10.357.10">
    <property type="entry name" value="Tetracycline Repressor, domain 2"/>
    <property type="match status" value="1"/>
</dbReference>
<feature type="DNA-binding region" description="H-T-H motif" evidence="4">
    <location>
        <begin position="33"/>
        <end position="52"/>
    </location>
</feature>
<dbReference type="GO" id="GO:0003700">
    <property type="term" value="F:DNA-binding transcription factor activity"/>
    <property type="evidence" value="ECO:0007669"/>
    <property type="project" value="TreeGrafter"/>
</dbReference>
<dbReference type="AlphaFoldDB" id="A0A7K0DWD4"/>
<gene>
    <name evidence="6" type="ORF">NRB56_56890</name>
</gene>
<evidence type="ECO:0000259" key="5">
    <source>
        <dbReference type="PROSITE" id="PS50977"/>
    </source>
</evidence>
<dbReference type="PANTHER" id="PTHR30055">
    <property type="entry name" value="HTH-TYPE TRANSCRIPTIONAL REGULATOR RUTR"/>
    <property type="match status" value="1"/>
</dbReference>
<evidence type="ECO:0000256" key="4">
    <source>
        <dbReference type="PROSITE-ProRule" id="PRU00335"/>
    </source>
</evidence>
<dbReference type="InterPro" id="IPR049445">
    <property type="entry name" value="TetR_SbtR-like_C"/>
</dbReference>
<evidence type="ECO:0000256" key="2">
    <source>
        <dbReference type="ARBA" id="ARBA00023125"/>
    </source>
</evidence>
<dbReference type="SUPFAM" id="SSF48498">
    <property type="entry name" value="Tetracyclin repressor-like, C-terminal domain"/>
    <property type="match status" value="1"/>
</dbReference>
<keyword evidence="7" id="KW-1185">Reference proteome</keyword>
<sequence>MPDRPKRADARRNYDLVLTAAKEVFGELGVSAPLDEIARRAGVGNATMYRHFPTRRELVIAVYADEVTALAELGRTLETETSPATALFTWLRAFVTHVATKRELPLAIPDDTDGHRSTLYREWHDTMRAAAAELLTRAQRSGEIRPDLALADLLACATGIGHAAADDHQADRLLTILRRGITAPGS</sequence>
<dbReference type="Pfam" id="PF00440">
    <property type="entry name" value="TetR_N"/>
    <property type="match status" value="1"/>
</dbReference>
<feature type="domain" description="HTH tetR-type" evidence="5">
    <location>
        <begin position="11"/>
        <end position="70"/>
    </location>
</feature>
<name>A0A7K0DWD4_9NOCA</name>
<dbReference type="RefSeq" id="WP_319943657.1">
    <property type="nucleotide sequence ID" value="NZ_WEGI01000013.1"/>
</dbReference>
<evidence type="ECO:0000313" key="7">
    <source>
        <dbReference type="Proteomes" id="UP000431401"/>
    </source>
</evidence>
<keyword evidence="1" id="KW-0805">Transcription regulation</keyword>
<evidence type="ECO:0000313" key="6">
    <source>
        <dbReference type="EMBL" id="MQY30091.1"/>
    </source>
</evidence>
<evidence type="ECO:0000256" key="3">
    <source>
        <dbReference type="ARBA" id="ARBA00023163"/>
    </source>
</evidence>
<proteinExistence type="predicted"/>
<accession>A0A7K0DWD4</accession>
<dbReference type="InterPro" id="IPR050109">
    <property type="entry name" value="HTH-type_TetR-like_transc_reg"/>
</dbReference>
<dbReference type="EMBL" id="WEGI01000013">
    <property type="protein sequence ID" value="MQY30091.1"/>
    <property type="molecule type" value="Genomic_DNA"/>
</dbReference>
<dbReference type="InterPro" id="IPR009057">
    <property type="entry name" value="Homeodomain-like_sf"/>
</dbReference>
<keyword evidence="3" id="KW-0804">Transcription</keyword>
<dbReference type="InterPro" id="IPR036271">
    <property type="entry name" value="Tet_transcr_reg_TetR-rel_C_sf"/>
</dbReference>
<dbReference type="Pfam" id="PF21597">
    <property type="entry name" value="TetR_C_43"/>
    <property type="match status" value="1"/>
</dbReference>
<evidence type="ECO:0000256" key="1">
    <source>
        <dbReference type="ARBA" id="ARBA00023015"/>
    </source>
</evidence>
<dbReference type="Proteomes" id="UP000431401">
    <property type="component" value="Unassembled WGS sequence"/>
</dbReference>
<reference evidence="6 7" key="1">
    <citation type="submission" date="2019-10" db="EMBL/GenBank/DDBJ databases">
        <title>Nocardia macrotermitis sp. nov. and Nocardia aurantia sp. nov., isolated from the gut of fungus growing-termite Macrotermes natalensis.</title>
        <authorList>
            <person name="Benndorf R."/>
            <person name="Schwitalla J."/>
            <person name="Martin K."/>
            <person name="De Beer W."/>
            <person name="Kaster A.-K."/>
            <person name="Vollmers J."/>
            <person name="Poulsen M."/>
            <person name="Beemelmanns C."/>
        </authorList>
    </citation>
    <scope>NUCLEOTIDE SEQUENCE [LARGE SCALE GENOMIC DNA]</scope>
    <source>
        <strain evidence="6 7">RB56</strain>
    </source>
</reference>
<protein>
    <recommendedName>
        <fullName evidence="5">HTH tetR-type domain-containing protein</fullName>
    </recommendedName>
</protein>
<dbReference type="PRINTS" id="PR00455">
    <property type="entry name" value="HTHTETR"/>
</dbReference>
<dbReference type="SUPFAM" id="SSF46689">
    <property type="entry name" value="Homeodomain-like"/>
    <property type="match status" value="1"/>
</dbReference>
<keyword evidence="2 4" id="KW-0238">DNA-binding</keyword>
<dbReference type="GO" id="GO:0000976">
    <property type="term" value="F:transcription cis-regulatory region binding"/>
    <property type="evidence" value="ECO:0007669"/>
    <property type="project" value="TreeGrafter"/>
</dbReference>
<dbReference type="PANTHER" id="PTHR30055:SF234">
    <property type="entry name" value="HTH-TYPE TRANSCRIPTIONAL REGULATOR BETI"/>
    <property type="match status" value="1"/>
</dbReference>
<dbReference type="PROSITE" id="PS50977">
    <property type="entry name" value="HTH_TETR_2"/>
    <property type="match status" value="1"/>
</dbReference>
<comment type="caution">
    <text evidence="6">The sequence shown here is derived from an EMBL/GenBank/DDBJ whole genome shotgun (WGS) entry which is preliminary data.</text>
</comment>
<dbReference type="InterPro" id="IPR001647">
    <property type="entry name" value="HTH_TetR"/>
</dbReference>
<organism evidence="6 7">
    <name type="scientific">Nocardia aurantia</name>
    <dbReference type="NCBI Taxonomy" id="2585199"/>
    <lineage>
        <taxon>Bacteria</taxon>
        <taxon>Bacillati</taxon>
        <taxon>Actinomycetota</taxon>
        <taxon>Actinomycetes</taxon>
        <taxon>Mycobacteriales</taxon>
        <taxon>Nocardiaceae</taxon>
        <taxon>Nocardia</taxon>
    </lineage>
</organism>